<gene>
    <name evidence="2" type="ORF">JYA63_03445</name>
</gene>
<dbReference type="Gene3D" id="3.30.460.10">
    <property type="entry name" value="Beta Polymerase, domain 2"/>
    <property type="match status" value="1"/>
</dbReference>
<dbReference type="InterPro" id="IPR006116">
    <property type="entry name" value="NT_2-5OAS_ClassI-CCAase"/>
</dbReference>
<evidence type="ECO:0000313" key="2">
    <source>
        <dbReference type="EMBL" id="MBN3553306.1"/>
    </source>
</evidence>
<proteinExistence type="predicted"/>
<dbReference type="Proteomes" id="UP001296923">
    <property type="component" value="Unassembled WGS sequence"/>
</dbReference>
<protein>
    <submittedName>
        <fullName evidence="2">Nucleotidyltransferase</fullName>
    </submittedName>
</protein>
<sequence>MSVNNYLSTLSSSLVLSATETANIRTSIENLSRKLNSYFNQGQLHTHFQFGSSTRGTILPRRVDSESDVDYMVVFKNPRGFTPETLLRQLKDFMYTYYNRSEIYKDSPTMVLELNHIKFELVPAIQDAWGNFSIPSKQNIFSQWMPTDPLGFNEKITRVNVYNNSRIKPLVRLLKYWNTNKLDGYLYSFDLENMLVQKYNYNSRGSLKEYVYDTFETMTPSYGDSQRFIERLGRAKKIIYEAKWHEQRGYEVQARETIKNLFPEVYVR</sequence>
<dbReference type="CDD" id="cd05400">
    <property type="entry name" value="NT_2-5OAS_ClassI-CCAase"/>
    <property type="match status" value="1"/>
</dbReference>
<accession>A0ABS2ZKY2</accession>
<keyword evidence="1" id="KW-0051">Antiviral defense</keyword>
<dbReference type="RefSeq" id="WP_205724516.1">
    <property type="nucleotide sequence ID" value="NZ_JAFHKR010000037.1"/>
</dbReference>
<comment type="caution">
    <text evidence="2">The sequence shown here is derived from an EMBL/GenBank/DDBJ whole genome shotgun (WGS) entry which is preliminary data.</text>
</comment>
<keyword evidence="3" id="KW-1185">Reference proteome</keyword>
<dbReference type="SUPFAM" id="SSF81301">
    <property type="entry name" value="Nucleotidyltransferase"/>
    <property type="match status" value="1"/>
</dbReference>
<evidence type="ECO:0000313" key="3">
    <source>
        <dbReference type="Proteomes" id="UP001296923"/>
    </source>
</evidence>
<dbReference type="EMBL" id="JAFHKR010000037">
    <property type="protein sequence ID" value="MBN3553306.1"/>
    <property type="molecule type" value="Genomic_DNA"/>
</dbReference>
<organism evidence="2 3">
    <name type="scientific">Fictibacillus nanhaiensis</name>
    <dbReference type="NCBI Taxonomy" id="742169"/>
    <lineage>
        <taxon>Bacteria</taxon>
        <taxon>Bacillati</taxon>
        <taxon>Bacillota</taxon>
        <taxon>Bacilli</taxon>
        <taxon>Bacillales</taxon>
        <taxon>Fictibacillaceae</taxon>
        <taxon>Fictibacillus</taxon>
    </lineage>
</organism>
<dbReference type="Pfam" id="PF18144">
    <property type="entry name" value="SMODS"/>
    <property type="match status" value="1"/>
</dbReference>
<evidence type="ECO:0000256" key="1">
    <source>
        <dbReference type="ARBA" id="ARBA00023118"/>
    </source>
</evidence>
<dbReference type="InterPro" id="IPR043519">
    <property type="entry name" value="NT_sf"/>
</dbReference>
<name>A0ABS2ZKY2_9BACL</name>
<reference evidence="2 3" key="1">
    <citation type="submission" date="2021-01" db="EMBL/GenBank/DDBJ databases">
        <title>Genome Sequencing of Type Strains.</title>
        <authorList>
            <person name="Lemaire J.F."/>
            <person name="Inderbitzin P."/>
            <person name="Collins S.B."/>
            <person name="Wespe N."/>
            <person name="Knight-Connoni V."/>
        </authorList>
    </citation>
    <scope>NUCLEOTIDE SEQUENCE [LARGE SCALE GENOMIC DNA]</scope>
    <source>
        <strain evidence="2 3">DSM 23009</strain>
    </source>
</reference>